<dbReference type="Pfam" id="PF20150">
    <property type="entry name" value="2EXR"/>
    <property type="match status" value="1"/>
</dbReference>
<evidence type="ECO:0000313" key="1">
    <source>
        <dbReference type="EnsemblFungi" id="FOXG_02958P0"/>
    </source>
</evidence>
<reference evidence="1" key="2">
    <citation type="submission" date="2025-08" db="UniProtKB">
        <authorList>
            <consortium name="EnsemblFungi"/>
        </authorList>
    </citation>
    <scope>IDENTIFICATION</scope>
    <source>
        <strain evidence="1">4287 / CBS 123668 / FGSC 9935 / NRRL 34936</strain>
    </source>
</reference>
<dbReference type="InterPro" id="IPR045518">
    <property type="entry name" value="2EXR"/>
</dbReference>
<evidence type="ECO:0000313" key="2">
    <source>
        <dbReference type="Proteomes" id="UP000002489"/>
    </source>
</evidence>
<accession>A0A0D2XGB6</accession>
<dbReference type="Proteomes" id="UP000002489">
    <property type="component" value="Unassembled WGS sequence"/>
</dbReference>
<proteinExistence type="predicted"/>
<dbReference type="PANTHER" id="PTHR35910">
    <property type="entry name" value="2EXR DOMAIN-CONTAINING PROTEIN"/>
    <property type="match status" value="1"/>
</dbReference>
<protein>
    <submittedName>
        <fullName evidence="1">Uncharacterized protein</fullName>
    </submittedName>
</protein>
<gene>
    <name evidence="1" type="primary">28945107</name>
</gene>
<dbReference type="AlphaFoldDB" id="A0A0D2XGB6"/>
<dbReference type="VEuPathDB" id="FungiDB:FOXG_02958"/>
<organism evidence="1 2">
    <name type="scientific">Fusarium oxysporum (strain Fo5176)</name>
    <name type="common">Fusarium vascular wilt</name>
    <dbReference type="NCBI Taxonomy" id="660025"/>
    <lineage>
        <taxon>Eukaryota</taxon>
        <taxon>Fungi</taxon>
        <taxon>Dikarya</taxon>
        <taxon>Ascomycota</taxon>
        <taxon>Pezizomycotina</taxon>
        <taxon>Sordariomycetes</taxon>
        <taxon>Hypocreomycetidae</taxon>
        <taxon>Hypocreales</taxon>
        <taxon>Nectriaceae</taxon>
        <taxon>Fusarium</taxon>
        <taxon>Fusarium oxysporum species complex</taxon>
    </lineage>
</organism>
<sequence>MVFRDPSTGRRFWFNFKRDTLFLDIGALVKIYEGINPFPSRDTQRVHRIAYEREDMGLYDQAIRFALQNFGELQEVFLIEWTRNVIDFYGPWLKSSERYFPDPIPQRHSYDTRNLCKFTEIQKIDAYLCCLPRLADLRRPHSWKPGRWCNSLTVFPPTTIPKDTDLAKYLSEPYEKWGSLDHPREYLESSFAKYWAELGRPSRKLPKFKPVHLLTDAEHQHIQRERRIGFRMLQTKRFDADTIHAMTNFQSLPPEMRHEIYLLATPARVVHLKAEFVNFDECYSLWQVSSYQGDFCNWQKSKNYENRVRVYFYSNAPIPVLLHTCFESRDFLMKMGYQLAFKTKSHGPRTWFNYDRDILFKDENTCDVAQFDPGDAIRVRRLAINNFSHCLYEVPGDLEPALWHNCHRLCLYPQNKEFTALEELLVVDWTRNAFPRGLTRDMGYPAKPPPKRHRYDTGNLWKCVKVEETSLLRTIYHYDPREESYYGPKIDKPRGYGPAPNIADWGTFGARSAYLQLELVRCWNSQIGSAGEWRAPRITPVHLIDERQEEILQQKQKMAVDELRGLREYWAPALKERKERIDAGAGVISSLELRYLWANRWEKTCWIEKDIFS</sequence>
<dbReference type="PANTHER" id="PTHR35910:SF6">
    <property type="entry name" value="2EXR DOMAIN-CONTAINING PROTEIN"/>
    <property type="match status" value="1"/>
</dbReference>
<dbReference type="EnsemblFungi" id="FOXG_02958T0">
    <property type="protein sequence ID" value="FOXG_02958P0"/>
    <property type="gene ID" value="FOXG_02958"/>
</dbReference>
<name>A0A0D2XGB6_FUSOF</name>
<reference evidence="2" key="1">
    <citation type="journal article" date="2012" name="Mol. Plant Microbe Interact.">
        <title>A highly conserved effector in Fusarium oxysporum is required for full virulence on Arabidopsis.</title>
        <authorList>
            <person name="Thatcher L.F."/>
            <person name="Gardiner D.M."/>
            <person name="Kazan K."/>
            <person name="Manners J."/>
        </authorList>
    </citation>
    <scope>NUCLEOTIDE SEQUENCE [LARGE SCALE GENOMIC DNA]</scope>
    <source>
        <strain evidence="2">Fo5176</strain>
    </source>
</reference>